<accession>A0A9W6WXI0</accession>
<sequence length="123" mass="13466">MAEEVVYHDCHAVNEEAVDWSSLNFSTIEQNVGDGGGMKNTEKIRVVESKDGEINGERCLALVEGKNDALHEVEVLVDNGILQEGKDPNDEDHGHHDEVVAEGEQLQDELRSELMGSLQAAPT</sequence>
<dbReference type="EMBL" id="BSXT01000650">
    <property type="protein sequence ID" value="GMF31730.1"/>
    <property type="molecule type" value="Genomic_DNA"/>
</dbReference>
<proteinExistence type="predicted"/>
<protein>
    <submittedName>
        <fullName evidence="2">Unnamed protein product</fullName>
    </submittedName>
</protein>
<feature type="region of interest" description="Disordered" evidence="1">
    <location>
        <begin position="81"/>
        <end position="105"/>
    </location>
</feature>
<keyword evidence="3" id="KW-1185">Reference proteome</keyword>
<name>A0A9W6WXI0_9STRA</name>
<reference evidence="2" key="1">
    <citation type="submission" date="2023-04" db="EMBL/GenBank/DDBJ databases">
        <title>Phytophthora fragariaefolia NBRC 109709.</title>
        <authorList>
            <person name="Ichikawa N."/>
            <person name="Sato H."/>
            <person name="Tonouchi N."/>
        </authorList>
    </citation>
    <scope>NUCLEOTIDE SEQUENCE</scope>
    <source>
        <strain evidence="2">NBRC 109709</strain>
    </source>
</reference>
<evidence type="ECO:0000313" key="2">
    <source>
        <dbReference type="EMBL" id="GMF31730.1"/>
    </source>
</evidence>
<gene>
    <name evidence="2" type="ORF">Pfra01_000735600</name>
</gene>
<feature type="compositionally biased region" description="Basic and acidic residues" evidence="1">
    <location>
        <begin position="84"/>
        <end position="99"/>
    </location>
</feature>
<dbReference type="AlphaFoldDB" id="A0A9W6WXI0"/>
<dbReference type="Proteomes" id="UP001165121">
    <property type="component" value="Unassembled WGS sequence"/>
</dbReference>
<organism evidence="2 3">
    <name type="scientific">Phytophthora fragariaefolia</name>
    <dbReference type="NCBI Taxonomy" id="1490495"/>
    <lineage>
        <taxon>Eukaryota</taxon>
        <taxon>Sar</taxon>
        <taxon>Stramenopiles</taxon>
        <taxon>Oomycota</taxon>
        <taxon>Peronosporomycetes</taxon>
        <taxon>Peronosporales</taxon>
        <taxon>Peronosporaceae</taxon>
        <taxon>Phytophthora</taxon>
    </lineage>
</organism>
<comment type="caution">
    <text evidence="2">The sequence shown here is derived from an EMBL/GenBank/DDBJ whole genome shotgun (WGS) entry which is preliminary data.</text>
</comment>
<evidence type="ECO:0000313" key="3">
    <source>
        <dbReference type="Proteomes" id="UP001165121"/>
    </source>
</evidence>
<evidence type="ECO:0000256" key="1">
    <source>
        <dbReference type="SAM" id="MobiDB-lite"/>
    </source>
</evidence>